<name>A0AAE0DVD3_9ROSI</name>
<comment type="caution">
    <text evidence="1">The sequence shown here is derived from an EMBL/GenBank/DDBJ whole genome shotgun (WGS) entry which is preliminary data.</text>
</comment>
<keyword evidence="2" id="KW-1185">Reference proteome</keyword>
<organism evidence="1 2">
    <name type="scientific">Dipteronia sinensis</name>
    <dbReference type="NCBI Taxonomy" id="43782"/>
    <lineage>
        <taxon>Eukaryota</taxon>
        <taxon>Viridiplantae</taxon>
        <taxon>Streptophyta</taxon>
        <taxon>Embryophyta</taxon>
        <taxon>Tracheophyta</taxon>
        <taxon>Spermatophyta</taxon>
        <taxon>Magnoliopsida</taxon>
        <taxon>eudicotyledons</taxon>
        <taxon>Gunneridae</taxon>
        <taxon>Pentapetalae</taxon>
        <taxon>rosids</taxon>
        <taxon>malvids</taxon>
        <taxon>Sapindales</taxon>
        <taxon>Sapindaceae</taxon>
        <taxon>Hippocastanoideae</taxon>
        <taxon>Acereae</taxon>
        <taxon>Dipteronia</taxon>
    </lineage>
</organism>
<dbReference type="EMBL" id="JANJYJ010000009">
    <property type="protein sequence ID" value="KAK3190103.1"/>
    <property type="molecule type" value="Genomic_DNA"/>
</dbReference>
<protein>
    <submittedName>
        <fullName evidence="1">Uncharacterized protein</fullName>
    </submittedName>
</protein>
<accession>A0AAE0DVD3</accession>
<proteinExistence type="predicted"/>
<sequence length="228" mass="24960">MLFGAWLKAGTPIVRPTHTGSGGGAQAAAVNTSESGESLTNINMEGVGKGKERLENIMHADSLVIDDQSREIGRSVIVNKSENKGIANNMSYYEYFQIFKSKEAHVMDKIRVNVYLMIMTQIRPGSSKKTKENPQSVIDEVIIADETRNYDAFKQWKTTNSETLATVEFNGDDGLENWVGLEASKVDDESRGAGGWNVPLIRDSFLKDDADAILSPPTGSVQTVDSLL</sequence>
<dbReference type="Proteomes" id="UP001281410">
    <property type="component" value="Unassembled WGS sequence"/>
</dbReference>
<gene>
    <name evidence="1" type="ORF">Dsin_029664</name>
</gene>
<dbReference type="AlphaFoldDB" id="A0AAE0DVD3"/>
<evidence type="ECO:0000313" key="2">
    <source>
        <dbReference type="Proteomes" id="UP001281410"/>
    </source>
</evidence>
<reference evidence="1" key="1">
    <citation type="journal article" date="2023" name="Plant J.">
        <title>Genome sequences and population genomics provide insights into the demographic history, inbreeding, and mutation load of two 'living fossil' tree species of Dipteronia.</title>
        <authorList>
            <person name="Feng Y."/>
            <person name="Comes H.P."/>
            <person name="Chen J."/>
            <person name="Zhu S."/>
            <person name="Lu R."/>
            <person name="Zhang X."/>
            <person name="Li P."/>
            <person name="Qiu J."/>
            <person name="Olsen K.M."/>
            <person name="Qiu Y."/>
        </authorList>
    </citation>
    <scope>NUCLEOTIDE SEQUENCE</scope>
    <source>
        <strain evidence="1">NBL</strain>
    </source>
</reference>
<evidence type="ECO:0000313" key="1">
    <source>
        <dbReference type="EMBL" id="KAK3190103.1"/>
    </source>
</evidence>